<dbReference type="HOGENOM" id="CLU_605951_0_0_1"/>
<dbReference type="InParanoid" id="A7SS43"/>
<feature type="compositionally biased region" description="Polar residues" evidence="1">
    <location>
        <begin position="202"/>
        <end position="224"/>
    </location>
</feature>
<feature type="region of interest" description="Disordered" evidence="1">
    <location>
        <begin position="178"/>
        <end position="230"/>
    </location>
</feature>
<gene>
    <name evidence="2" type="ORF">NEMVEDRAFT_v1g247055</name>
</gene>
<keyword evidence="3" id="KW-1185">Reference proteome</keyword>
<feature type="compositionally biased region" description="Low complexity" evidence="1">
    <location>
        <begin position="187"/>
        <end position="201"/>
    </location>
</feature>
<sequence>MASKTSTDSIPKDSTTTNTTTNSNGPEQNGTNITKSRGIASSENQRESADIVSDPRAIQATVGTSLEKPHPLRSPVTKRPSLTRAFTVSAISMVTNDEDLPPPRSRRLMYKAPLRLKFALSSKNAAWRLEDDDTDDSKHQSHGSSCTDETPFSYTASGLYFTSEQSRRDSRRLIKNGFHTEGELSSKRSSSSEGSDLSINSKTINVRSQSLENLSSPTSSTQSIDRAVSGKSPRLYRTLSMGQKPVPRQRLASVENRFSGTNKDQAKEKLKRRKENVLDGKCFFARVYLENILAVSFSKRIDSIACRKFARQNAEGFVPLEFAVMLGFHHIAKMLQAFGAKESSRVPFLDKHLRMLSNEAEQRLQDLTLAVVHVTNCTASEIKDNERQLREWEWRRLILKRMMNGLNNAVLLRRPFLDKALAKSSRNVRDIPCNVSKNEPKIVGDKKIRFRG</sequence>
<evidence type="ECO:0000256" key="1">
    <source>
        <dbReference type="SAM" id="MobiDB-lite"/>
    </source>
</evidence>
<dbReference type="AlphaFoldDB" id="A7SS43"/>
<evidence type="ECO:0000313" key="3">
    <source>
        <dbReference type="Proteomes" id="UP000001593"/>
    </source>
</evidence>
<organism evidence="2 3">
    <name type="scientific">Nematostella vectensis</name>
    <name type="common">Starlet sea anemone</name>
    <dbReference type="NCBI Taxonomy" id="45351"/>
    <lineage>
        <taxon>Eukaryota</taxon>
        <taxon>Metazoa</taxon>
        <taxon>Cnidaria</taxon>
        <taxon>Anthozoa</taxon>
        <taxon>Hexacorallia</taxon>
        <taxon>Actiniaria</taxon>
        <taxon>Edwardsiidae</taxon>
        <taxon>Nematostella</taxon>
    </lineage>
</organism>
<reference evidence="2 3" key="1">
    <citation type="journal article" date="2007" name="Science">
        <title>Sea anemone genome reveals ancestral eumetazoan gene repertoire and genomic organization.</title>
        <authorList>
            <person name="Putnam N.H."/>
            <person name="Srivastava M."/>
            <person name="Hellsten U."/>
            <person name="Dirks B."/>
            <person name="Chapman J."/>
            <person name="Salamov A."/>
            <person name="Terry A."/>
            <person name="Shapiro H."/>
            <person name="Lindquist E."/>
            <person name="Kapitonov V.V."/>
            <person name="Jurka J."/>
            <person name="Genikhovich G."/>
            <person name="Grigoriev I.V."/>
            <person name="Lucas S.M."/>
            <person name="Steele R.E."/>
            <person name="Finnerty J.R."/>
            <person name="Technau U."/>
            <person name="Martindale M.Q."/>
            <person name="Rokhsar D.S."/>
        </authorList>
    </citation>
    <scope>NUCLEOTIDE SEQUENCE [LARGE SCALE GENOMIC DNA]</scope>
    <source>
        <strain evidence="3">CH2 X CH6</strain>
    </source>
</reference>
<name>A7SS43_NEMVE</name>
<evidence type="ECO:0000313" key="2">
    <source>
        <dbReference type="EMBL" id="EDO33464.1"/>
    </source>
</evidence>
<feature type="region of interest" description="Disordered" evidence="1">
    <location>
        <begin position="1"/>
        <end position="80"/>
    </location>
</feature>
<protein>
    <submittedName>
        <fullName evidence="2">Uncharacterized protein</fullName>
    </submittedName>
</protein>
<dbReference type="EMBL" id="DS469772">
    <property type="protein sequence ID" value="EDO33464.1"/>
    <property type="molecule type" value="Genomic_DNA"/>
</dbReference>
<feature type="region of interest" description="Disordered" evidence="1">
    <location>
        <begin position="131"/>
        <end position="150"/>
    </location>
</feature>
<feature type="compositionally biased region" description="Polar residues" evidence="1">
    <location>
        <begin position="25"/>
        <end position="43"/>
    </location>
</feature>
<dbReference type="Proteomes" id="UP000001593">
    <property type="component" value="Unassembled WGS sequence"/>
</dbReference>
<accession>A7SS43</accession>
<dbReference type="STRING" id="45351.A7SS43"/>
<feature type="compositionally biased region" description="Low complexity" evidence="1">
    <location>
        <begin position="14"/>
        <end position="24"/>
    </location>
</feature>
<proteinExistence type="predicted"/>
<feature type="compositionally biased region" description="Polar residues" evidence="1">
    <location>
        <begin position="1"/>
        <end position="13"/>
    </location>
</feature>